<dbReference type="EMBL" id="GGEC01086587">
    <property type="protein sequence ID" value="MBX67071.1"/>
    <property type="molecule type" value="Transcribed_RNA"/>
</dbReference>
<organism evidence="1">
    <name type="scientific">Rhizophora mucronata</name>
    <name type="common">Asiatic mangrove</name>
    <dbReference type="NCBI Taxonomy" id="61149"/>
    <lineage>
        <taxon>Eukaryota</taxon>
        <taxon>Viridiplantae</taxon>
        <taxon>Streptophyta</taxon>
        <taxon>Embryophyta</taxon>
        <taxon>Tracheophyta</taxon>
        <taxon>Spermatophyta</taxon>
        <taxon>Magnoliopsida</taxon>
        <taxon>eudicotyledons</taxon>
        <taxon>Gunneridae</taxon>
        <taxon>Pentapetalae</taxon>
        <taxon>rosids</taxon>
        <taxon>fabids</taxon>
        <taxon>Malpighiales</taxon>
        <taxon>Rhizophoraceae</taxon>
        <taxon>Rhizophora</taxon>
    </lineage>
</organism>
<protein>
    <submittedName>
        <fullName evidence="1">Uncharacterized protein</fullName>
    </submittedName>
</protein>
<evidence type="ECO:0000313" key="1">
    <source>
        <dbReference type="EMBL" id="MBX67071.1"/>
    </source>
</evidence>
<name>A0A2P2QJC9_RHIMU</name>
<accession>A0A2P2QJC9</accession>
<sequence length="10" mass="1249">MKEIRRLLSC</sequence>
<proteinExistence type="predicted"/>
<reference evidence="1" key="1">
    <citation type="submission" date="2018-02" db="EMBL/GenBank/DDBJ databases">
        <title>Rhizophora mucronata_Transcriptome.</title>
        <authorList>
            <person name="Meera S.P."/>
            <person name="Sreeshan A."/>
            <person name="Augustine A."/>
        </authorList>
    </citation>
    <scope>NUCLEOTIDE SEQUENCE</scope>
    <source>
        <tissue evidence="1">Leaf</tissue>
    </source>
</reference>